<dbReference type="Pfam" id="PF15868">
    <property type="entry name" value="MBF2"/>
    <property type="match status" value="1"/>
</dbReference>
<feature type="chain" id="PRO_5004659822" evidence="1">
    <location>
        <begin position="19"/>
        <end position="159"/>
    </location>
</feature>
<dbReference type="EMBL" id="GANO01005045">
    <property type="protein sequence ID" value="JAB54826.1"/>
    <property type="molecule type" value="mRNA"/>
</dbReference>
<evidence type="ECO:0000256" key="1">
    <source>
        <dbReference type="SAM" id="SignalP"/>
    </source>
</evidence>
<protein>
    <submittedName>
        <fullName evidence="2">Putative 14.5 kDa salivary protein</fullName>
    </submittedName>
</protein>
<reference evidence="2" key="1">
    <citation type="journal article" date="2014" name="Insect Biochem. Mol. Biol.">
        <title>An insight into the sialome of the frog biting fly, Corethrella appendiculata.</title>
        <authorList>
            <person name="Ribeiro J.M.C."/>
            <person name="Chagas A.C."/>
            <person name="Pham V.M."/>
            <person name="Lounibos L.P."/>
            <person name="Calvo E."/>
        </authorList>
    </citation>
    <scope>NUCLEOTIDE SEQUENCE</scope>
    <source>
        <tissue evidence="2">Salivary glands</tissue>
    </source>
</reference>
<keyword evidence="1" id="KW-0732">Signal</keyword>
<name>U5EKY0_9DIPT</name>
<feature type="signal peptide" evidence="1">
    <location>
        <begin position="1"/>
        <end position="18"/>
    </location>
</feature>
<evidence type="ECO:0000313" key="2">
    <source>
        <dbReference type="EMBL" id="JAB54826.1"/>
    </source>
</evidence>
<proteinExistence type="evidence at transcript level"/>
<dbReference type="AlphaFoldDB" id="U5EKY0"/>
<sequence length="159" mass="17807">MARTLLIIATLLIVSTLAKFEYVSEISTKFELVDNIEAFRAKNPKLIVRELQKSSVEERNQARYNIHYTLGRITNGQRLVAQNSNRTSWPTAQNTRLTLTYPTSGIGSSITFVSIHVDQSSNMGTAYVTAGGIGQRAIRIVVEANQTYWFNYNATIFGI</sequence>
<accession>U5EKY0</accession>
<organism evidence="2">
    <name type="scientific">Corethrella appendiculata</name>
    <dbReference type="NCBI Taxonomy" id="1370023"/>
    <lineage>
        <taxon>Eukaryota</taxon>
        <taxon>Metazoa</taxon>
        <taxon>Ecdysozoa</taxon>
        <taxon>Arthropoda</taxon>
        <taxon>Hexapoda</taxon>
        <taxon>Insecta</taxon>
        <taxon>Pterygota</taxon>
        <taxon>Neoptera</taxon>
        <taxon>Endopterygota</taxon>
        <taxon>Diptera</taxon>
        <taxon>Nematocera</taxon>
        <taxon>Culicoidea</taxon>
        <taxon>Chaoboridae</taxon>
        <taxon>Corethrella</taxon>
    </lineage>
</organism>
<dbReference type="InterPro" id="IPR031734">
    <property type="entry name" value="MBF2"/>
</dbReference>